<keyword evidence="6 9" id="KW-0560">Oxidoreductase</keyword>
<evidence type="ECO:0000256" key="4">
    <source>
        <dbReference type="ARBA" id="ARBA00022617"/>
    </source>
</evidence>
<dbReference type="CDD" id="cd11030">
    <property type="entry name" value="CYP105-like"/>
    <property type="match status" value="1"/>
</dbReference>
<gene>
    <name evidence="10" type="ORF">F1721_22795</name>
</gene>
<dbReference type="InterPro" id="IPR001128">
    <property type="entry name" value="Cyt_P450"/>
</dbReference>
<dbReference type="InterPro" id="IPR017972">
    <property type="entry name" value="Cyt_P450_CS"/>
</dbReference>
<dbReference type="Pfam" id="PF00067">
    <property type="entry name" value="p450"/>
    <property type="match status" value="1"/>
</dbReference>
<dbReference type="GO" id="GO:0020037">
    <property type="term" value="F:heme binding"/>
    <property type="evidence" value="ECO:0007669"/>
    <property type="project" value="InterPro"/>
</dbReference>
<keyword evidence="8 9" id="KW-0503">Monooxygenase</keyword>
<evidence type="ECO:0000313" key="11">
    <source>
        <dbReference type="Proteomes" id="UP000323946"/>
    </source>
</evidence>
<dbReference type="GO" id="GO:0004497">
    <property type="term" value="F:monooxygenase activity"/>
    <property type="evidence" value="ECO:0007669"/>
    <property type="project" value="UniProtKB-KW"/>
</dbReference>
<sequence>MTEALPEPVVHPTTRSCPFDPHDGLRELREERPLARMHCPGGRRGWLVTSHALVREVLVDPRFGTGLELQFFPKIPEVELPPPAGMFSVLDPPEHTWYRRKLASWFSARRMRVLEARVEQLVGERLAAMRRTGGPTDLVTSFAAPLTDEVIGELLGIRLADEAGFRRVAERMLVLDGEPGIAEWEQLCQVVAEFVRDKAERPGDDLLSALVADDELTTDEVITMGVLLVTGAKDTTTTTFALGTYALLVNPDQFAALRADPSLAEAAVEELLRYLTILQFGVIRVALADVELHGETIRRGDLVTLSLSAANRDPAQFPDPDRLDVSRSTNGHVAFGHGVHHCLGAQLARTVLRIGFSGLARELPGLRLAGSPDQISIRDDTVNYGVRSLPVDWD</sequence>
<dbReference type="PANTHER" id="PTHR46696:SF1">
    <property type="entry name" value="CYTOCHROME P450 YJIB-RELATED"/>
    <property type="match status" value="1"/>
</dbReference>
<dbReference type="Gene3D" id="1.10.630.10">
    <property type="entry name" value="Cytochrome P450"/>
    <property type="match status" value="1"/>
</dbReference>
<keyword evidence="11" id="KW-1185">Reference proteome</keyword>
<keyword evidence="4 9" id="KW-0349">Heme</keyword>
<dbReference type="RefSeq" id="WP_150068777.1">
    <property type="nucleotide sequence ID" value="NZ_JBEPDJ010000023.1"/>
</dbReference>
<evidence type="ECO:0000256" key="2">
    <source>
        <dbReference type="ARBA" id="ARBA00010617"/>
    </source>
</evidence>
<name>A0A5M7BRA4_SACHI</name>
<dbReference type="AlphaFoldDB" id="A0A5M7BRA4"/>
<dbReference type="OrthoDB" id="3664945at2"/>
<dbReference type="EMBL" id="VWPH01000010">
    <property type="protein sequence ID" value="KAA5830678.1"/>
    <property type="molecule type" value="Genomic_DNA"/>
</dbReference>
<comment type="caution">
    <text evidence="10">The sequence shown here is derived from an EMBL/GenBank/DDBJ whole genome shotgun (WGS) entry which is preliminary data.</text>
</comment>
<dbReference type="InterPro" id="IPR036396">
    <property type="entry name" value="Cyt_P450_sf"/>
</dbReference>
<dbReference type="InterPro" id="IPR002397">
    <property type="entry name" value="Cyt_P450_B"/>
</dbReference>
<evidence type="ECO:0000256" key="7">
    <source>
        <dbReference type="ARBA" id="ARBA00023004"/>
    </source>
</evidence>
<keyword evidence="7 9" id="KW-0408">Iron</keyword>
<evidence type="ECO:0000256" key="3">
    <source>
        <dbReference type="ARBA" id="ARBA00022490"/>
    </source>
</evidence>
<dbReference type="SMR" id="A0A5M7BRA4"/>
<evidence type="ECO:0000256" key="6">
    <source>
        <dbReference type="ARBA" id="ARBA00023002"/>
    </source>
</evidence>
<comment type="subcellular location">
    <subcellularLocation>
        <location evidence="1">Cytoplasm</location>
    </subcellularLocation>
</comment>
<dbReference type="PRINTS" id="PR00359">
    <property type="entry name" value="BP450"/>
</dbReference>
<dbReference type="GO" id="GO:0005506">
    <property type="term" value="F:iron ion binding"/>
    <property type="evidence" value="ECO:0007669"/>
    <property type="project" value="InterPro"/>
</dbReference>
<dbReference type="SUPFAM" id="SSF48264">
    <property type="entry name" value="Cytochrome P450"/>
    <property type="match status" value="1"/>
</dbReference>
<comment type="similarity">
    <text evidence="2 9">Belongs to the cytochrome P450 family.</text>
</comment>
<evidence type="ECO:0000256" key="5">
    <source>
        <dbReference type="ARBA" id="ARBA00022723"/>
    </source>
</evidence>
<dbReference type="GO" id="GO:0016705">
    <property type="term" value="F:oxidoreductase activity, acting on paired donors, with incorporation or reduction of molecular oxygen"/>
    <property type="evidence" value="ECO:0007669"/>
    <property type="project" value="InterPro"/>
</dbReference>
<dbReference type="PROSITE" id="PS00086">
    <property type="entry name" value="CYTOCHROME_P450"/>
    <property type="match status" value="1"/>
</dbReference>
<dbReference type="GO" id="GO:0005737">
    <property type="term" value="C:cytoplasm"/>
    <property type="evidence" value="ECO:0007669"/>
    <property type="project" value="UniProtKB-SubCell"/>
</dbReference>
<protein>
    <submittedName>
        <fullName evidence="10">Cytochrome P450</fullName>
    </submittedName>
</protein>
<dbReference type="PRINTS" id="PR00385">
    <property type="entry name" value="P450"/>
</dbReference>
<organism evidence="10 11">
    <name type="scientific">Saccharopolyspora hirsuta</name>
    <dbReference type="NCBI Taxonomy" id="1837"/>
    <lineage>
        <taxon>Bacteria</taxon>
        <taxon>Bacillati</taxon>
        <taxon>Actinomycetota</taxon>
        <taxon>Actinomycetes</taxon>
        <taxon>Pseudonocardiales</taxon>
        <taxon>Pseudonocardiaceae</taxon>
        <taxon>Saccharopolyspora</taxon>
    </lineage>
</organism>
<dbReference type="Proteomes" id="UP000323946">
    <property type="component" value="Unassembled WGS sequence"/>
</dbReference>
<dbReference type="PANTHER" id="PTHR46696">
    <property type="entry name" value="P450, PUTATIVE (EUROFUNG)-RELATED"/>
    <property type="match status" value="1"/>
</dbReference>
<dbReference type="FunFam" id="1.10.630.10:FF:000018">
    <property type="entry name" value="Cytochrome P450 monooxygenase"/>
    <property type="match status" value="1"/>
</dbReference>
<keyword evidence="3" id="KW-0963">Cytoplasm</keyword>
<evidence type="ECO:0000256" key="8">
    <source>
        <dbReference type="ARBA" id="ARBA00023033"/>
    </source>
</evidence>
<evidence type="ECO:0000313" key="10">
    <source>
        <dbReference type="EMBL" id="KAA5830678.1"/>
    </source>
</evidence>
<evidence type="ECO:0000256" key="9">
    <source>
        <dbReference type="RuleBase" id="RU000461"/>
    </source>
</evidence>
<evidence type="ECO:0000256" key="1">
    <source>
        <dbReference type="ARBA" id="ARBA00004496"/>
    </source>
</evidence>
<accession>A0A5M7BRA4</accession>
<keyword evidence="5 9" id="KW-0479">Metal-binding</keyword>
<reference evidence="10 11" key="1">
    <citation type="submission" date="2019-09" db="EMBL/GenBank/DDBJ databases">
        <title>Draft genome sequence of the thermophilic Saccharopolyspora hirsuta VKM Ac-666T.</title>
        <authorList>
            <person name="Lobastova T.G."/>
            <person name="Fokina V."/>
            <person name="Bragin E.Y."/>
            <person name="Shtratnikova V.Y."/>
            <person name="Starodumova I.P."/>
            <person name="Tarlachkov S.V."/>
            <person name="Donova M.V."/>
        </authorList>
    </citation>
    <scope>NUCLEOTIDE SEQUENCE [LARGE SCALE GENOMIC DNA]</scope>
    <source>
        <strain evidence="10 11">VKM Ac-666</strain>
    </source>
</reference>
<proteinExistence type="inferred from homology"/>